<feature type="compositionally biased region" description="Polar residues" evidence="1">
    <location>
        <begin position="1128"/>
        <end position="1138"/>
    </location>
</feature>
<dbReference type="GO" id="GO:0003677">
    <property type="term" value="F:DNA binding"/>
    <property type="evidence" value="ECO:0007669"/>
    <property type="project" value="InterPro"/>
</dbReference>
<comment type="caution">
    <text evidence="2">The sequence shown here is derived from an EMBL/GenBank/DDBJ whole genome shotgun (WGS) entry which is preliminary data.</text>
</comment>
<sequence>MEAAEQARGQEEREAELARGEAAVLGPSVPEGVPTWPQDRRKVRAKRRPATRVIRAPDGMPDAAEQTGNPVEPAGPTGNPGGAGVGAAVGDGGARPNTTSPMKAGRGATAGRHKAVGAKRPPPTVAAVQPQLQPELRVGQKRIYDAAMRQDLLARHKNATRPNTNSPYGTYQKRLKTLAAGHGVDTDKEFGPRLAEVGALLVKQMAEQGYKGPTIGNARSVVTKLDRENRLKADSDTEEGQLAKTAPLVKNDEVFVMECKTAQKVIKTGDGQGRKLGDSQAHTVNDTYDPDEYDRLVRLTASGELAAKELGWHPLKVSLSRAFMTLMHAGVARGDNTRGVYICDLGRPRKMTALSGVTECFMLPIVLFGTKTQESERAQYMGFIRAKDPLKCPANAITEHKCPLLRAPDARKSKALDYNGMHAMMEKLLDWLCIVIRKVTHAMRVAGAQHMQAAGAALDLILQAGRWLQSHAVVKHYITNTPPESLLYLGHYKYHTGMDMSTAYYDERFHIPIPESILQELTAHLFPWLAELEARLLEVPSKGAHKNTSAHNNPLALRWLAAAAIQDSLVLADTMPTNYVVIRLAQKESWHKLRAGYQMTKHTGVLAATKPREVMDVLQQLERQVSQLSVQVQQGPGAAAPSNLPTGKELFLLGPSAMSAPKQGEAGPSQQVQPAWVESVMGILRTAAEPLGQGAAPFAAAATELQGLTSLTELGQLQPAPPLGQGAAPFAAAATELQGLTALTELGKQQPAPPLGQGAAPFAAAATELQGLTSLTELGQQQPAPPLGQGAAPFAAAATELQGLTSLTELGQQQPAPPLGQGAAPFAAAATDLQGLTALTELGQQQQPPPLGQGAAPFAAAATELQGLTSLTELGQQQPAPPLGQGAAPFAAAATELQGLTSLTELGQLQPAPPLGQGAAPFAAAATELQGLTALTELGKQQPAPPLGQGAAPFAAAATELQGLTSLTELGQQQPAPPLGQGAAPFAAAATELQGLTSLTELGQQQPAPPLGQGAAPFAAAATDLQGLTALTELGQQQQPPPLGQGAAPFAAAATELQGLTSLTELGQQQPAPPLGQGAAPFAAAATELQGLTALTELGKQQPAPPLGQGAAPFAAAATELQGLTGLSLTEPGQQSHTAYGQGWAPYPPPQGPYGQGGAPYPPQQGPQQGPYGQGWAPYPPQQGPYGQGGAPYPLQQGPYGQGGAPYPPQQGPYGQGWAPFPPPQGPYGQGGAPYPPQQGPYGQGGAPYPPPQGPYGQGWAPYPPPPPPWHGFQAAFLAPAARQLLIDAAGQLGPGLQAGGPGAVVMAGAAAAVAAKQPTQLEQLGQQHLAALNAASDGGGAGAAMSPGSMRRVAAKTVSDMVHRACREPLPPPPQPPPPDATKRKKRKTGPPAAAAAPQPAAPVAAAPAPVPAGTAPAAPARQPAAAPAAAAVRPPATATRKKKAAGPEPEPEPEPSSDEDKEDWTWSVPEMASRGLARGVAPWPKHMKTVRELYGVWYEGTSVAPAFAGPMRKYGTKWYPGAIRRRMWELRSLVQWCFIETSKLRRCTEEEAAAFWTAKQAARGTPALKSFWNDYVKPLKGSVEDFAAYVSRTRPPTFTSPAKGAWAAVVAAASPIPLRSLSGGGATGIGEAAGASNAGAGGGSATGAGTGGEATNDRGDGGAEPGVLGAGSSGNTYVPSPDAAVWTKPKPPHAGSALFNAMMWERFRQLPKSDRPPSQAYMTVINEAWAKVPPATKAQWDKRCKEMKEAAKQQQAAADAAVV</sequence>
<feature type="compositionally biased region" description="Pro residues" evidence="1">
    <location>
        <begin position="1370"/>
        <end position="1381"/>
    </location>
</feature>
<evidence type="ECO:0000256" key="1">
    <source>
        <dbReference type="SAM" id="MobiDB-lite"/>
    </source>
</evidence>
<dbReference type="Proteomes" id="UP000612055">
    <property type="component" value="Unassembled WGS sequence"/>
</dbReference>
<gene>
    <name evidence="2" type="ORF">HYH03_004896</name>
</gene>
<feature type="region of interest" description="Disordered" evidence="1">
    <location>
        <begin position="1366"/>
        <end position="1465"/>
    </location>
</feature>
<evidence type="ECO:0000313" key="3">
    <source>
        <dbReference type="Proteomes" id="UP000612055"/>
    </source>
</evidence>
<dbReference type="Gene3D" id="1.10.443.20">
    <property type="entry name" value="Centromere DNA-binding protein complex CBF3 subunit, domain 2"/>
    <property type="match status" value="1"/>
</dbReference>
<protein>
    <submittedName>
        <fullName evidence="2">Uncharacterized protein</fullName>
    </submittedName>
</protein>
<feature type="compositionally biased region" description="Gly residues" evidence="1">
    <location>
        <begin position="1664"/>
        <end position="1674"/>
    </location>
</feature>
<feature type="compositionally biased region" description="Low complexity" evidence="1">
    <location>
        <begin position="1166"/>
        <end position="1177"/>
    </location>
</feature>
<proteinExistence type="predicted"/>
<feature type="compositionally biased region" description="Low complexity" evidence="1">
    <location>
        <begin position="1391"/>
        <end position="1440"/>
    </location>
</feature>
<feature type="compositionally biased region" description="Gly residues" evidence="1">
    <location>
        <begin position="1641"/>
        <end position="1654"/>
    </location>
</feature>
<feature type="region of interest" description="Disordered" evidence="1">
    <location>
        <begin position="1638"/>
        <end position="1676"/>
    </location>
</feature>
<feature type="region of interest" description="Disordered" evidence="1">
    <location>
        <begin position="1"/>
        <end position="129"/>
    </location>
</feature>
<reference evidence="2" key="1">
    <citation type="journal article" date="2020" name="bioRxiv">
        <title>Comparative genomics of Chlamydomonas.</title>
        <authorList>
            <person name="Craig R.J."/>
            <person name="Hasan A.R."/>
            <person name="Ness R.W."/>
            <person name="Keightley P.D."/>
        </authorList>
    </citation>
    <scope>NUCLEOTIDE SEQUENCE</scope>
    <source>
        <strain evidence="2">CCAP 11/70</strain>
    </source>
</reference>
<feature type="compositionally biased region" description="Acidic residues" evidence="1">
    <location>
        <begin position="1451"/>
        <end position="1464"/>
    </location>
</feature>
<organism evidence="2 3">
    <name type="scientific">Edaphochlamys debaryana</name>
    <dbReference type="NCBI Taxonomy" id="47281"/>
    <lineage>
        <taxon>Eukaryota</taxon>
        <taxon>Viridiplantae</taxon>
        <taxon>Chlorophyta</taxon>
        <taxon>core chlorophytes</taxon>
        <taxon>Chlorophyceae</taxon>
        <taxon>CS clade</taxon>
        <taxon>Chlamydomonadales</taxon>
        <taxon>Chlamydomonadales incertae sedis</taxon>
        <taxon>Edaphochlamys</taxon>
    </lineage>
</organism>
<keyword evidence="3" id="KW-1185">Reference proteome</keyword>
<dbReference type="EMBL" id="JAEHOE010000015">
    <property type="protein sequence ID" value="KAG2497313.1"/>
    <property type="molecule type" value="Genomic_DNA"/>
</dbReference>
<feature type="compositionally biased region" description="Basic and acidic residues" evidence="1">
    <location>
        <begin position="8"/>
        <end position="19"/>
    </location>
</feature>
<feature type="compositionally biased region" description="Gly residues" evidence="1">
    <location>
        <begin position="78"/>
        <end position="93"/>
    </location>
</feature>
<feature type="region of interest" description="Disordered" evidence="1">
    <location>
        <begin position="1128"/>
        <end position="1249"/>
    </location>
</feature>
<accession>A0A835Y772</accession>
<name>A0A835Y772_9CHLO</name>
<evidence type="ECO:0000313" key="2">
    <source>
        <dbReference type="EMBL" id="KAG2497313.1"/>
    </source>
</evidence>
<feature type="compositionally biased region" description="Basic residues" evidence="1">
    <location>
        <begin position="41"/>
        <end position="50"/>
    </location>
</feature>
<dbReference type="InterPro" id="IPR038279">
    <property type="entry name" value="Ndc10_dom2_sf"/>
</dbReference>